<reference evidence="2" key="1">
    <citation type="submission" date="2017-09" db="EMBL/GenBank/DDBJ databases">
        <title>Genome sequence of Nannocystis excedens DSM 71.</title>
        <authorList>
            <person name="Blom J."/>
        </authorList>
    </citation>
    <scope>NUCLEOTIDE SEQUENCE [LARGE SCALE GENOMIC DNA]</scope>
    <source>
        <strain evidence="2">type strain: E19</strain>
    </source>
</reference>
<sequence length="69" mass="8424">MERIYPIVELEWKENWRPFGRQLVPEGTETRWFEDWPDHSGSSSLKVRWPEIIVETMLWRDMMSSRIAT</sequence>
<protein>
    <submittedName>
        <fullName evidence="1">Uncharacterized protein</fullName>
    </submittedName>
</protein>
<proteinExistence type="predicted"/>
<accession>A0A2C9D1C3</accession>
<organism evidence="1 2">
    <name type="scientific">Hartmannibacter diazotrophicus</name>
    <dbReference type="NCBI Taxonomy" id="1482074"/>
    <lineage>
        <taxon>Bacteria</taxon>
        <taxon>Pseudomonadati</taxon>
        <taxon>Pseudomonadota</taxon>
        <taxon>Alphaproteobacteria</taxon>
        <taxon>Hyphomicrobiales</taxon>
        <taxon>Pleomorphomonadaceae</taxon>
        <taxon>Hartmannibacter</taxon>
    </lineage>
</organism>
<gene>
    <name evidence="1" type="ORF">HDIA_0417</name>
</gene>
<evidence type="ECO:0000313" key="2">
    <source>
        <dbReference type="Proteomes" id="UP000223606"/>
    </source>
</evidence>
<dbReference type="EMBL" id="LT960614">
    <property type="protein sequence ID" value="SON53958.1"/>
    <property type="molecule type" value="Genomic_DNA"/>
</dbReference>
<dbReference type="KEGG" id="hdi:HDIA_0417"/>
<keyword evidence="2" id="KW-1185">Reference proteome</keyword>
<evidence type="ECO:0000313" key="1">
    <source>
        <dbReference type="EMBL" id="SON53958.1"/>
    </source>
</evidence>
<name>A0A2C9D1C3_9HYPH</name>
<dbReference type="Proteomes" id="UP000223606">
    <property type="component" value="Chromosome 1"/>
</dbReference>
<dbReference type="AlphaFoldDB" id="A0A2C9D1C3"/>